<dbReference type="PATRIC" id="fig|1238237.3.peg.667"/>
<reference evidence="2 3" key="1">
    <citation type="submission" date="2013-04" db="EMBL/GenBank/DDBJ databases">
        <title>Genome sequence of Chlamydia psittaci 10-1398/11.</title>
        <authorList>
            <person name="Huot-Creasy H."/>
            <person name="McCracken C.L."/>
            <person name="Humphries M."/>
            <person name="Sachse K."/>
            <person name="Laroucau K."/>
            <person name="Bavoil P."/>
            <person name="Myers G.S."/>
        </authorList>
    </citation>
    <scope>NUCLEOTIDE SEQUENCE [LARGE SCALE GENOMIC DNA]</scope>
    <source>
        <strain evidence="2 3">10_1398_11</strain>
    </source>
</reference>
<dbReference type="AlphaFoldDB" id="S7J354"/>
<dbReference type="PANTHER" id="PTHR15337:SF11">
    <property type="entry name" value="THIOREDOXIN DOMAIN-CONTAINING PROTEIN"/>
    <property type="match status" value="1"/>
</dbReference>
<evidence type="ECO:0000313" key="3">
    <source>
        <dbReference type="Proteomes" id="UP000016200"/>
    </source>
</evidence>
<evidence type="ECO:0000313" key="2">
    <source>
        <dbReference type="EMBL" id="EPP34462.1"/>
    </source>
</evidence>
<dbReference type="InterPro" id="IPR036249">
    <property type="entry name" value="Thioredoxin-like_sf"/>
</dbReference>
<dbReference type="Pfam" id="PF13899">
    <property type="entry name" value="Thioredoxin_7"/>
    <property type="match status" value="1"/>
</dbReference>
<dbReference type="PANTHER" id="PTHR15337">
    <property type="entry name" value="ANTERIOR GRADIENT PROTEIN-RELATED"/>
    <property type="match status" value="1"/>
</dbReference>
<organism evidence="2 3">
    <name type="scientific">Chlamydia ibidis</name>
    <dbReference type="NCBI Taxonomy" id="1405396"/>
    <lineage>
        <taxon>Bacteria</taxon>
        <taxon>Pseudomonadati</taxon>
        <taxon>Chlamydiota</taxon>
        <taxon>Chlamydiia</taxon>
        <taxon>Chlamydiales</taxon>
        <taxon>Chlamydiaceae</taxon>
        <taxon>Chlamydia/Chlamydophila group</taxon>
        <taxon>Chlamydia</taxon>
    </lineage>
</organism>
<comment type="caution">
    <text evidence="2">The sequence shown here is derived from an EMBL/GenBank/DDBJ whole genome shotgun (WGS) entry which is preliminary data.</text>
</comment>
<dbReference type="OrthoDB" id="18626at2"/>
<name>S7J354_9CHLA</name>
<dbReference type="Proteomes" id="UP000016200">
    <property type="component" value="Unassembled WGS sequence"/>
</dbReference>
<dbReference type="EMBL" id="ATNB01000159">
    <property type="protein sequence ID" value="EPP34462.1"/>
    <property type="molecule type" value="Genomic_DNA"/>
</dbReference>
<dbReference type="eggNOG" id="COG0526">
    <property type="taxonomic scope" value="Bacteria"/>
</dbReference>
<dbReference type="HOGENOM" id="CLU_068221_0_0_0"/>
<dbReference type="Gene3D" id="3.40.30.10">
    <property type="entry name" value="Glutaredoxin"/>
    <property type="match status" value="1"/>
</dbReference>
<proteinExistence type="predicted"/>
<sequence>MILLQSLKRCSFKQLKLLSSLFFVTSSLCAHGRSVENTSRIVWHVDYQEAVEKSRASNLPMLLFFCGSDWNGSCMKIRNEVLSSIEFSEKVADKFVCVEVDFPKYRQQVDALREQNAKLKSQFRIDEFPCLLLLSSQGKEIYKLGSFGNETGGKLGDILSHVVEVDNSLNKALPVISSLSMQELQRYYRLSEEISRKDFMANALEIGVREDDYFFLSEKFRLLVESGKMDSEECQKVKKRLLNKDIKNEKHTYFTVALIEFQELAKRSQEGVRQDISEVIAPLEAYLTQFGQEDKENVWRIEMMIAQFYLESDQWQNALEHAEVAFEKAPKEVRSHISHSLDYIRHQS</sequence>
<evidence type="ECO:0000256" key="1">
    <source>
        <dbReference type="ARBA" id="ARBA00022729"/>
    </source>
</evidence>
<accession>S7J354</accession>
<dbReference type="InterPro" id="IPR051099">
    <property type="entry name" value="AGR/TXD"/>
</dbReference>
<dbReference type="RefSeq" id="WP_020370538.1">
    <property type="nucleotide sequence ID" value="NZ_KE360208.1"/>
</dbReference>
<gene>
    <name evidence="2" type="ORF">CP10139811_0552</name>
</gene>
<keyword evidence="1" id="KW-0732">Signal</keyword>
<protein>
    <recommendedName>
        <fullName evidence="4">Thioredoxin family protein</fullName>
    </recommendedName>
</protein>
<evidence type="ECO:0008006" key="4">
    <source>
        <dbReference type="Google" id="ProtNLM"/>
    </source>
</evidence>
<dbReference type="SUPFAM" id="SSF52833">
    <property type="entry name" value="Thioredoxin-like"/>
    <property type="match status" value="1"/>
</dbReference>